<feature type="compositionally biased region" description="Low complexity" evidence="1">
    <location>
        <begin position="43"/>
        <end position="52"/>
    </location>
</feature>
<protein>
    <submittedName>
        <fullName evidence="2">Uncharacterized protein</fullName>
    </submittedName>
</protein>
<feature type="non-terminal residue" evidence="2">
    <location>
        <position position="1"/>
    </location>
</feature>
<sequence length="737" mass="84189">SLKHWQNSSDVIKNENVDGKAKNYGCIRAKSFSNEEKCSRSISSEITTKSTTDMLPQENEPDNSEFVLRNECDNFNSTYDYESEEDSNLVIDEDFDPVKEHNESDVEETRFAVSCISNVNETLNNIPVNSIADLREEVCKELVTRNETVKNLHYLEVQKQNEILASGQEVLVSDRQSSSCHSLDMKEITINKSSHVNNFCVKENKTSNNNSASKNLSRKRDHSLLLPEKSNLNIKELHRESTFSPSKIIKVVDFKTLHVNKPSSTEKLSSSTHPQVNNTVFMPIEQPTSSKFSVEKNPPLITENRYSNFQHQIKQPVCDSVISVNNSLLSPKIPTKPIPQEINIYGSFNNFNPENKECIATNNSRLPPFEQFNKLKPVVNEKYQDLNLNMDTHDKLRNVPTYQDSTTVKFVTSDLHTGVRNHIQSGVASYSVKLPSRGTKQKQTYSKKQEKLEAHQQLKSAQMLYDTNPVQDPLCLVVNKNKEITRESLYDFVFPVAHEVEVYSAPDSEITHPDWPIANEQSVDSSNPMQYSPTTDQYSYSSNLKCDQYCGTSENDQNCLVNSLELQQVSVDFRYPENVGKGFNKDKFNLHRRTLEVDYNLCCSQRKFKEFYLSQDVPPSIPVPYPPQGRTDLKSSVRCSCDQCSDNHQILLRNYNLLTNFRNSKVKPLSLYPKINDIFPSDRDLSCESDCSFDSSLPLKKRKTLTNSKPPEELTSYPNTPMMSIAQLELANYEQRN</sequence>
<feature type="compositionally biased region" description="Polar residues" evidence="1">
    <location>
        <begin position="519"/>
        <end position="535"/>
    </location>
</feature>
<accession>A0A1B6K7Y2</accession>
<name>A0A1B6K7Y2_9HEMI</name>
<reference evidence="2" key="1">
    <citation type="submission" date="2015-11" db="EMBL/GenBank/DDBJ databases">
        <title>De novo transcriptome assembly of four potential Pierce s Disease insect vectors from Arizona vineyards.</title>
        <authorList>
            <person name="Tassone E.E."/>
        </authorList>
    </citation>
    <scope>NUCLEOTIDE SEQUENCE</scope>
</reference>
<feature type="region of interest" description="Disordered" evidence="1">
    <location>
        <begin position="43"/>
        <end position="62"/>
    </location>
</feature>
<evidence type="ECO:0000256" key="1">
    <source>
        <dbReference type="SAM" id="MobiDB-lite"/>
    </source>
</evidence>
<feature type="compositionally biased region" description="Low complexity" evidence="1">
    <location>
        <begin position="206"/>
        <end position="215"/>
    </location>
</feature>
<feature type="region of interest" description="Disordered" evidence="1">
    <location>
        <begin position="516"/>
        <end position="535"/>
    </location>
</feature>
<proteinExistence type="predicted"/>
<evidence type="ECO:0000313" key="2">
    <source>
        <dbReference type="EMBL" id="JAT07557.1"/>
    </source>
</evidence>
<dbReference type="AlphaFoldDB" id="A0A1B6K7Y2"/>
<dbReference type="EMBL" id="GECU01000150">
    <property type="protein sequence ID" value="JAT07557.1"/>
    <property type="molecule type" value="Transcribed_RNA"/>
</dbReference>
<organism evidence="2">
    <name type="scientific">Homalodisca liturata</name>
    <dbReference type="NCBI Taxonomy" id="320908"/>
    <lineage>
        <taxon>Eukaryota</taxon>
        <taxon>Metazoa</taxon>
        <taxon>Ecdysozoa</taxon>
        <taxon>Arthropoda</taxon>
        <taxon>Hexapoda</taxon>
        <taxon>Insecta</taxon>
        <taxon>Pterygota</taxon>
        <taxon>Neoptera</taxon>
        <taxon>Paraneoptera</taxon>
        <taxon>Hemiptera</taxon>
        <taxon>Auchenorrhyncha</taxon>
        <taxon>Membracoidea</taxon>
        <taxon>Cicadellidae</taxon>
        <taxon>Cicadellinae</taxon>
        <taxon>Proconiini</taxon>
        <taxon>Homalodisca</taxon>
    </lineage>
</organism>
<feature type="non-terminal residue" evidence="2">
    <location>
        <position position="737"/>
    </location>
</feature>
<feature type="region of interest" description="Disordered" evidence="1">
    <location>
        <begin position="203"/>
        <end position="222"/>
    </location>
</feature>
<gene>
    <name evidence="2" type="ORF">g.4757</name>
</gene>